<dbReference type="RefSeq" id="WP_092856615.1">
    <property type="nucleotide sequence ID" value="NZ_FOQH01000001.1"/>
</dbReference>
<dbReference type="Gene3D" id="3.90.1170.50">
    <property type="entry name" value="Aldehyde oxidase/xanthine dehydrogenase, a/b hammerhead"/>
    <property type="match status" value="1"/>
</dbReference>
<name>A0A1I3BHE5_9RHOB</name>
<proteinExistence type="predicted"/>
<dbReference type="GO" id="GO:0005506">
    <property type="term" value="F:iron ion binding"/>
    <property type="evidence" value="ECO:0007669"/>
    <property type="project" value="InterPro"/>
</dbReference>
<evidence type="ECO:0000256" key="2">
    <source>
        <dbReference type="ARBA" id="ARBA00023002"/>
    </source>
</evidence>
<feature type="domain" description="Aldehyde oxidase/xanthine dehydrogenase a/b hammerhead" evidence="4">
    <location>
        <begin position="24"/>
        <end position="149"/>
    </location>
</feature>
<protein>
    <submittedName>
        <fullName evidence="5">Carbon-monoxide dehydrogenase large subunit</fullName>
    </submittedName>
</protein>
<evidence type="ECO:0000256" key="3">
    <source>
        <dbReference type="SAM" id="MobiDB-lite"/>
    </source>
</evidence>
<dbReference type="PANTHER" id="PTHR11908:SF132">
    <property type="entry name" value="ALDEHYDE OXIDASE 1-RELATED"/>
    <property type="match status" value="1"/>
</dbReference>
<dbReference type="OrthoDB" id="9758509at2"/>
<evidence type="ECO:0000256" key="1">
    <source>
        <dbReference type="ARBA" id="ARBA00022505"/>
    </source>
</evidence>
<dbReference type="Pfam" id="PF01315">
    <property type="entry name" value="Ald_Xan_dh_C"/>
    <property type="match status" value="1"/>
</dbReference>
<dbReference type="GO" id="GO:0016491">
    <property type="term" value="F:oxidoreductase activity"/>
    <property type="evidence" value="ECO:0007669"/>
    <property type="project" value="UniProtKB-KW"/>
</dbReference>
<gene>
    <name evidence="5" type="ORF">SAMN05216258_10172</name>
</gene>
<dbReference type="SUPFAM" id="SSF54665">
    <property type="entry name" value="CO dehydrogenase molybdoprotein N-domain-like"/>
    <property type="match status" value="1"/>
</dbReference>
<dbReference type="SUPFAM" id="SSF56003">
    <property type="entry name" value="Molybdenum cofactor-binding domain"/>
    <property type="match status" value="1"/>
</dbReference>
<dbReference type="InterPro" id="IPR008274">
    <property type="entry name" value="AldOxase/xan_DH_MoCoBD1"/>
</dbReference>
<evidence type="ECO:0000313" key="5">
    <source>
        <dbReference type="EMBL" id="SFH61369.1"/>
    </source>
</evidence>
<dbReference type="Pfam" id="PF20256">
    <property type="entry name" value="MoCoBD_2"/>
    <property type="match status" value="1"/>
</dbReference>
<dbReference type="PANTHER" id="PTHR11908">
    <property type="entry name" value="XANTHINE DEHYDROGENASE"/>
    <property type="match status" value="1"/>
</dbReference>
<evidence type="ECO:0000259" key="4">
    <source>
        <dbReference type="SMART" id="SM01008"/>
    </source>
</evidence>
<dbReference type="SMART" id="SM01008">
    <property type="entry name" value="Ald_Xan_dh_C"/>
    <property type="match status" value="1"/>
</dbReference>
<sequence length="778" mass="81209">MTETRPDPRTDMRRGRREDLRFTTGRGRYSDDVKVEGALHVAFARAPQASGRLSGLDVSAAREVPGVVAVLTAAELAADGIAPFSVPMKVKGVEPDGTGERLWTQTPRPFLVADRIRHAAEPVAMVLAETAHAAADGAEAVVYDVEESAAVLTLDDARAEGAPLLWDDRPGNVAYAWAKGDWEAAGEALAASAHVTRLRSQVSRVAAATMEPRACVAVPSADGRLSVWASIQNAPSMRATLAAILGRPAEEIRVIAPDVGGSFGMKSGPLREEVLCAWAATRLDRPVRWTATRSEALLSDEPGRDMLAEAELGLDAEGNFTALRARLTPNVGAYVSGRSTVAIGNFGGVSGTYRFPVTAGQVIGVFSNATPSAPYRGAGRPEATYLTEMAIDQAARELGLDPVELRRRNLVPPEAMPWDTGFIFSYDSGDFPKVMEQATQLADLAGFPERRAASEARGLLRGLGVANCIEVAGGPFGVLSPDHSEATVGSDGRIRLAVGVMSAGQGLQTAMTGLAAAQLGVSEDLIDYVQADTDVLEVGKGMGGSAAMTTGAPAVREAVEKVVAAAKELAAEAMEVSPADLEYAEGEVRIAGTDRAMTLAEIARAAEARDLALSARGSFKPSDCTYPNGCHVCEVEIDPETGACAVVAYSGVEDIGHVIYRQMAEGQVQGGVVQALGQVLFEQVVADPEGQVLSATFMDYAMPRASDLPAIDCAFAEGMPTAINPLGAKGVGEAGSVGALSAGMSAVRDALARAGVRDFDMPATPVRVWSALQAARGA</sequence>
<dbReference type="AlphaFoldDB" id="A0A1I3BHE5"/>
<dbReference type="Proteomes" id="UP000199377">
    <property type="component" value="Unassembled WGS sequence"/>
</dbReference>
<accession>A0A1I3BHE5</accession>
<reference evidence="5 6" key="1">
    <citation type="submission" date="2016-10" db="EMBL/GenBank/DDBJ databases">
        <authorList>
            <person name="de Groot N.N."/>
        </authorList>
    </citation>
    <scope>NUCLEOTIDE SEQUENCE [LARGE SCALE GENOMIC DNA]</scope>
    <source>
        <strain evidence="5 6">CGMCC 1.11030</strain>
    </source>
</reference>
<keyword evidence="1" id="KW-0500">Molybdenum</keyword>
<keyword evidence="2" id="KW-0560">Oxidoreductase</keyword>
<evidence type="ECO:0000313" key="6">
    <source>
        <dbReference type="Proteomes" id="UP000199377"/>
    </source>
</evidence>
<dbReference type="InterPro" id="IPR016208">
    <property type="entry name" value="Ald_Oxase/xanthine_DH-like"/>
</dbReference>
<dbReference type="InterPro" id="IPR046867">
    <property type="entry name" value="AldOxase/xan_DH_MoCoBD2"/>
</dbReference>
<dbReference type="InterPro" id="IPR037165">
    <property type="entry name" value="AldOxase/xan_DH_Mopterin-bd_sf"/>
</dbReference>
<keyword evidence="6" id="KW-1185">Reference proteome</keyword>
<feature type="compositionally biased region" description="Basic and acidic residues" evidence="3">
    <location>
        <begin position="1"/>
        <end position="21"/>
    </location>
</feature>
<feature type="region of interest" description="Disordered" evidence="3">
    <location>
        <begin position="1"/>
        <end position="23"/>
    </location>
</feature>
<dbReference type="Pfam" id="PF02738">
    <property type="entry name" value="MoCoBD_1"/>
    <property type="match status" value="1"/>
</dbReference>
<dbReference type="InterPro" id="IPR036856">
    <property type="entry name" value="Ald_Oxase/Xan_DH_a/b_sf"/>
</dbReference>
<dbReference type="InterPro" id="IPR000674">
    <property type="entry name" value="Ald_Oxase/Xan_DH_a/b"/>
</dbReference>
<organism evidence="5 6">
    <name type="scientific">Albimonas pacifica</name>
    <dbReference type="NCBI Taxonomy" id="1114924"/>
    <lineage>
        <taxon>Bacteria</taxon>
        <taxon>Pseudomonadati</taxon>
        <taxon>Pseudomonadota</taxon>
        <taxon>Alphaproteobacteria</taxon>
        <taxon>Rhodobacterales</taxon>
        <taxon>Paracoccaceae</taxon>
        <taxon>Albimonas</taxon>
    </lineage>
</organism>
<dbReference type="Gene3D" id="3.30.365.10">
    <property type="entry name" value="Aldehyde oxidase/xanthine dehydrogenase, molybdopterin binding domain"/>
    <property type="match status" value="4"/>
</dbReference>
<dbReference type="EMBL" id="FOQH01000001">
    <property type="protein sequence ID" value="SFH61369.1"/>
    <property type="molecule type" value="Genomic_DNA"/>
</dbReference>
<dbReference type="STRING" id="1114924.SAMN05216258_10172"/>